<accession>A0A399ET84</accession>
<organism evidence="6 7">
    <name type="scientific">Calidithermus roseus</name>
    <dbReference type="NCBI Taxonomy" id="1644118"/>
    <lineage>
        <taxon>Bacteria</taxon>
        <taxon>Thermotogati</taxon>
        <taxon>Deinococcota</taxon>
        <taxon>Deinococci</taxon>
        <taxon>Thermales</taxon>
        <taxon>Thermaceae</taxon>
        <taxon>Calidithermus</taxon>
    </lineage>
</organism>
<evidence type="ECO:0000259" key="5">
    <source>
        <dbReference type="Pfam" id="PF05175"/>
    </source>
</evidence>
<dbReference type="AlphaFoldDB" id="A0A399ET84"/>
<evidence type="ECO:0000313" key="6">
    <source>
        <dbReference type="EMBL" id="RIH87877.1"/>
    </source>
</evidence>
<dbReference type="GO" id="GO:0052914">
    <property type="term" value="F:16S rRNA (guanine(1207)-N(2))-methyltransferase activity"/>
    <property type="evidence" value="ECO:0007669"/>
    <property type="project" value="UniProtKB-EC"/>
</dbReference>
<evidence type="ECO:0000313" key="7">
    <source>
        <dbReference type="Proteomes" id="UP000265341"/>
    </source>
</evidence>
<gene>
    <name evidence="6" type="primary">rsmC</name>
    <name evidence="6" type="ORF">Mrose_01115</name>
</gene>
<dbReference type="PANTHER" id="PTHR47816:SF4">
    <property type="entry name" value="RIBOSOMAL RNA SMALL SUBUNIT METHYLTRANSFERASE C"/>
    <property type="match status" value="1"/>
</dbReference>
<keyword evidence="3 6" id="KW-0489">Methyltransferase</keyword>
<dbReference type="InterPro" id="IPR002052">
    <property type="entry name" value="DNA_methylase_N6_adenine_CS"/>
</dbReference>
<reference evidence="6 7" key="1">
    <citation type="submission" date="2018-08" db="EMBL/GenBank/DDBJ databases">
        <title>Meiothermus roseus NBRC 110900 genome sequencing project.</title>
        <authorList>
            <person name="Da Costa M.S."/>
            <person name="Albuquerque L."/>
            <person name="Raposo P."/>
            <person name="Froufe H.J.C."/>
            <person name="Barroso C.S."/>
            <person name="Egas C."/>
        </authorList>
    </citation>
    <scope>NUCLEOTIDE SEQUENCE [LARGE SCALE GENOMIC DNA]</scope>
    <source>
        <strain evidence="6 7">NBRC 110900</strain>
    </source>
</reference>
<dbReference type="CDD" id="cd02440">
    <property type="entry name" value="AdoMet_MTases"/>
    <property type="match status" value="1"/>
</dbReference>
<dbReference type="SUPFAM" id="SSF53335">
    <property type="entry name" value="S-adenosyl-L-methionine-dependent methyltransferases"/>
    <property type="match status" value="2"/>
</dbReference>
<name>A0A399ET84_9DEIN</name>
<feature type="domain" description="Methyltransferase small" evidence="5">
    <location>
        <begin position="34"/>
        <end position="169"/>
    </location>
</feature>
<dbReference type="InterPro" id="IPR007848">
    <property type="entry name" value="Small_mtfrase_dom"/>
</dbReference>
<dbReference type="PROSITE" id="PS00092">
    <property type="entry name" value="N6_MTASE"/>
    <property type="match status" value="1"/>
</dbReference>
<dbReference type="EMBL" id="QWLA01000015">
    <property type="protein sequence ID" value="RIH87877.1"/>
    <property type="molecule type" value="Genomic_DNA"/>
</dbReference>
<keyword evidence="7" id="KW-1185">Reference proteome</keyword>
<dbReference type="EC" id="2.1.1.172" evidence="6"/>
<dbReference type="Proteomes" id="UP000265341">
    <property type="component" value="Unassembled WGS sequence"/>
</dbReference>
<proteinExistence type="predicted"/>
<dbReference type="GO" id="GO:0003676">
    <property type="term" value="F:nucleic acid binding"/>
    <property type="evidence" value="ECO:0007669"/>
    <property type="project" value="InterPro"/>
</dbReference>
<protein>
    <submittedName>
        <fullName evidence="6">Ribosomal RNA small subunit methyltransferase C</fullName>
        <ecNumber evidence="6">2.1.1.172</ecNumber>
    </submittedName>
</protein>
<evidence type="ECO:0000256" key="3">
    <source>
        <dbReference type="ARBA" id="ARBA00022603"/>
    </source>
</evidence>
<dbReference type="Gene3D" id="3.40.50.150">
    <property type="entry name" value="Vaccinia Virus protein VP39"/>
    <property type="match status" value="2"/>
</dbReference>
<dbReference type="Pfam" id="PF05175">
    <property type="entry name" value="MTS"/>
    <property type="match status" value="2"/>
</dbReference>
<evidence type="ECO:0000256" key="4">
    <source>
        <dbReference type="ARBA" id="ARBA00022679"/>
    </source>
</evidence>
<dbReference type="InterPro" id="IPR046977">
    <property type="entry name" value="RsmC/RlmG"/>
</dbReference>
<dbReference type="InterPro" id="IPR029063">
    <property type="entry name" value="SAM-dependent_MTases_sf"/>
</dbReference>
<keyword evidence="1" id="KW-0963">Cytoplasm</keyword>
<evidence type="ECO:0000256" key="1">
    <source>
        <dbReference type="ARBA" id="ARBA00022490"/>
    </source>
</evidence>
<keyword evidence="2" id="KW-0698">rRNA processing</keyword>
<dbReference type="RefSeq" id="WP_119276441.1">
    <property type="nucleotide sequence ID" value="NZ_QWLA01000015.1"/>
</dbReference>
<dbReference type="OrthoDB" id="29650at2"/>
<comment type="caution">
    <text evidence="6">The sequence shown here is derived from an EMBL/GenBank/DDBJ whole genome shotgun (WGS) entry which is preliminary data.</text>
</comment>
<keyword evidence="4 6" id="KW-0808">Transferase</keyword>
<dbReference type="PANTHER" id="PTHR47816">
    <property type="entry name" value="RIBOSOMAL RNA SMALL SUBUNIT METHYLTRANSFERASE C"/>
    <property type="match status" value="1"/>
</dbReference>
<feature type="domain" description="Methyltransferase small" evidence="5">
    <location>
        <begin position="204"/>
        <end position="366"/>
    </location>
</feature>
<evidence type="ECO:0000256" key="2">
    <source>
        <dbReference type="ARBA" id="ARBA00022552"/>
    </source>
</evidence>
<sequence length="375" mass="40168">MVLEAYHRLHPLPAGPLTLYRKAGARGYGDGRWELLARSLQAHGARALDLNPGIGLASAVLVKAGLELDLLETSRVALRCLEAAFGNQPGVQVRAAVPWEAPAEHYDQAVLVLPSERGQDFTHLSLLAAARALRLGGQLWLSGDKNKGFERQFRAARALLGSGEVLEREGSLRVAVLEKQNPSPDLPDPWKGFTIEARGRSQAFYCLPGVFSAGRLDEATALLLETLGEVSDAEVLDLGGGYGAIGLTLAAEGAHVTLLEDDLASVLSARRSAEASQISATIAHSDVDEGLPKDRSFDIVLSNPPFHVGGSVILDVAHAFITAAHARLRSGGRFYLVANPFLKYEPLLQTLFGSVRTLAVQGYKVLSCTKDRSAR</sequence>